<accession>A0A117NFK5</accession>
<sequence length="44" mass="5109">MQLISLRYCSLRSNRFPELAKLKQSVLNLPSLYLELELDLELAS</sequence>
<evidence type="ECO:0000313" key="1">
    <source>
        <dbReference type="EMBL" id="KUM45408.1"/>
    </source>
</evidence>
<protein>
    <submittedName>
        <fullName evidence="1">Uncharacterized protein</fullName>
    </submittedName>
</protein>
<organism evidence="1">
    <name type="scientific">Picea glauca</name>
    <name type="common">White spruce</name>
    <name type="synonym">Pinus glauca</name>
    <dbReference type="NCBI Taxonomy" id="3330"/>
    <lineage>
        <taxon>Eukaryota</taxon>
        <taxon>Viridiplantae</taxon>
        <taxon>Streptophyta</taxon>
        <taxon>Embryophyta</taxon>
        <taxon>Tracheophyta</taxon>
        <taxon>Spermatophyta</taxon>
        <taxon>Pinopsida</taxon>
        <taxon>Pinidae</taxon>
        <taxon>Conifers I</taxon>
        <taxon>Pinales</taxon>
        <taxon>Pinaceae</taxon>
        <taxon>Picea</taxon>
    </lineage>
</organism>
<comment type="caution">
    <text evidence="1">The sequence shown here is derived from an EMBL/GenBank/DDBJ whole genome shotgun (WGS) entry which is preliminary data.</text>
</comment>
<name>A0A117NFK5_PICGL</name>
<proteinExistence type="predicted"/>
<geneLocation type="mitochondrion" evidence="1"/>
<reference evidence="1" key="1">
    <citation type="journal article" date="2015" name="Genome Biol. Evol.">
        <title>Organellar Genomes of White Spruce (Picea glauca): Assembly and Annotation.</title>
        <authorList>
            <person name="Jackman S.D."/>
            <person name="Warren R.L."/>
            <person name="Gibb E.A."/>
            <person name="Vandervalk B.P."/>
            <person name="Mohamadi H."/>
            <person name="Chu J."/>
            <person name="Raymond A."/>
            <person name="Pleasance S."/>
            <person name="Coope R."/>
            <person name="Wildung M.R."/>
            <person name="Ritland C.E."/>
            <person name="Bousquet J."/>
            <person name="Jones S.J."/>
            <person name="Bohlmann J."/>
            <person name="Birol I."/>
        </authorList>
    </citation>
    <scope>NUCLEOTIDE SEQUENCE [LARGE SCALE GENOMIC DNA]</scope>
    <source>
        <tissue evidence="1">Flushing bud</tissue>
    </source>
</reference>
<keyword evidence="1" id="KW-0496">Mitochondrion</keyword>
<dbReference type="AlphaFoldDB" id="A0A117NFK5"/>
<dbReference type="EMBL" id="LKAM01000019">
    <property type="protein sequence ID" value="KUM45408.1"/>
    <property type="molecule type" value="Genomic_DNA"/>
</dbReference>
<gene>
    <name evidence="1" type="ORF">ABT39_MTgene2675</name>
</gene>